<dbReference type="CDD" id="cd03676">
    <property type="entry name" value="NUDIX_Tnr3_like"/>
    <property type="match status" value="1"/>
</dbReference>
<keyword evidence="3" id="KW-1185">Reference proteome</keyword>
<dbReference type="InterPro" id="IPR000086">
    <property type="entry name" value="NUDIX_hydrolase_dom"/>
</dbReference>
<evidence type="ECO:0000313" key="2">
    <source>
        <dbReference type="EMBL" id="KAK9753906.1"/>
    </source>
</evidence>
<dbReference type="PANTHER" id="PTHR13622">
    <property type="entry name" value="THIAMIN PYROPHOSPHOKINASE"/>
    <property type="match status" value="1"/>
</dbReference>
<protein>
    <submittedName>
        <fullName evidence="2">NUDIX domain</fullName>
    </submittedName>
</protein>
<gene>
    <name evidence="2" type="ORF">QE152_g1612</name>
</gene>
<reference evidence="2 3" key="1">
    <citation type="journal article" date="2024" name="BMC Genomics">
        <title>De novo assembly and annotation of Popillia japonica's genome with initial clues to its potential as an invasive pest.</title>
        <authorList>
            <person name="Cucini C."/>
            <person name="Boschi S."/>
            <person name="Funari R."/>
            <person name="Cardaioli E."/>
            <person name="Iannotti N."/>
            <person name="Marturano G."/>
            <person name="Paoli F."/>
            <person name="Bruttini M."/>
            <person name="Carapelli A."/>
            <person name="Frati F."/>
            <person name="Nardi F."/>
        </authorList>
    </citation>
    <scope>NUCLEOTIDE SEQUENCE [LARGE SCALE GENOMIC DNA]</scope>
    <source>
        <strain evidence="2">DMR45628</strain>
    </source>
</reference>
<feature type="domain" description="Nudix hydrolase" evidence="1">
    <location>
        <begin position="122"/>
        <end position="261"/>
    </location>
</feature>
<dbReference type="InterPro" id="IPR015797">
    <property type="entry name" value="NUDIX_hydrolase-like_dom_sf"/>
</dbReference>
<dbReference type="Pfam" id="PF00293">
    <property type="entry name" value="NUDIX"/>
    <property type="match status" value="1"/>
</dbReference>
<dbReference type="PROSITE" id="PS51462">
    <property type="entry name" value="NUDIX"/>
    <property type="match status" value="1"/>
</dbReference>
<dbReference type="Proteomes" id="UP001458880">
    <property type="component" value="Unassembled WGS sequence"/>
</dbReference>
<dbReference type="EMBL" id="JASPKY010000009">
    <property type="protein sequence ID" value="KAK9753906.1"/>
    <property type="molecule type" value="Genomic_DNA"/>
</dbReference>
<accession>A0AAW1N8A1</accession>
<dbReference type="SUPFAM" id="SSF55811">
    <property type="entry name" value="Nudix"/>
    <property type="match status" value="1"/>
</dbReference>
<comment type="caution">
    <text evidence="2">The sequence shown here is derived from an EMBL/GenBank/DDBJ whole genome shotgun (WGS) entry which is preliminary data.</text>
</comment>
<dbReference type="InterPro" id="IPR031804">
    <property type="entry name" value="DUF4743"/>
</dbReference>
<dbReference type="GO" id="GO:0044715">
    <property type="term" value="F:8-oxo-dGDP phosphatase activity"/>
    <property type="evidence" value="ECO:0007669"/>
    <property type="project" value="TreeGrafter"/>
</dbReference>
<dbReference type="FunFam" id="3.90.79.10:FF:000019">
    <property type="entry name" value="Thiamin pyrophosphokinase, putative"/>
    <property type="match status" value="1"/>
</dbReference>
<dbReference type="AlphaFoldDB" id="A0AAW1N8A1"/>
<evidence type="ECO:0000259" key="1">
    <source>
        <dbReference type="PROSITE" id="PS51462"/>
    </source>
</evidence>
<evidence type="ECO:0000313" key="3">
    <source>
        <dbReference type="Proteomes" id="UP001458880"/>
    </source>
</evidence>
<dbReference type="PANTHER" id="PTHR13622:SF8">
    <property type="entry name" value="THIAMIN PYROPHOSPHOKINASE 1"/>
    <property type="match status" value="1"/>
</dbReference>
<proteinExistence type="predicted"/>
<name>A0AAW1N8A1_POPJA</name>
<organism evidence="2 3">
    <name type="scientific">Popillia japonica</name>
    <name type="common">Japanese beetle</name>
    <dbReference type="NCBI Taxonomy" id="7064"/>
    <lineage>
        <taxon>Eukaryota</taxon>
        <taxon>Metazoa</taxon>
        <taxon>Ecdysozoa</taxon>
        <taxon>Arthropoda</taxon>
        <taxon>Hexapoda</taxon>
        <taxon>Insecta</taxon>
        <taxon>Pterygota</taxon>
        <taxon>Neoptera</taxon>
        <taxon>Endopterygota</taxon>
        <taxon>Coleoptera</taxon>
        <taxon>Polyphaga</taxon>
        <taxon>Scarabaeiformia</taxon>
        <taxon>Scarabaeidae</taxon>
        <taxon>Rutelinae</taxon>
        <taxon>Popillia</taxon>
    </lineage>
</organism>
<dbReference type="Pfam" id="PF15916">
    <property type="entry name" value="DUF4743"/>
    <property type="match status" value="1"/>
</dbReference>
<dbReference type="Gene3D" id="3.90.79.10">
    <property type="entry name" value="Nucleoside Triphosphate Pyrophosphohydrolase"/>
    <property type="match status" value="1"/>
</dbReference>
<sequence length="296" mass="33895">MSKLLKILKQINTPYPQSKFYRKFVVDGVQIGLVRPAVAQELLPYKDVFEINENEVSLVKHLDTYDNRSAAVEDVLKQLKIKNKFIALRGWRNECYNVRATYDSKPLLKMDRSSTCLFGIKNYGINVNGYVRHPELGLCLWLQKRSEHKQRWAGYWDTVVGGGISTGQDVLGTVYKECEEEASIGADYRKDIVSAGTVSVFYESEEGIFPDVAFVFDLDLPLNFAPKNVDGEVDSFKLVPIRDCLKIIEDGRFNKTILSVVVDFCVRHSVITPHNNPYYLGIVEMLHLEIERLYQK</sequence>